<feature type="signal peptide" evidence="1">
    <location>
        <begin position="1"/>
        <end position="19"/>
    </location>
</feature>
<sequence length="269" mass="29022">MLKLSLCALGIVAASSSFAHDLMIMPAKSIVTKAPADVAVDISASHGVYRYDKAVSVDGIMVYGPDGKHMRDIGTVVKSATRTSFDLAIETDGTYKIVYGSSRGGYMTTYTIGARDTHKRERLSKSELAGKIPEGAKNVETIKMNRYSMAFITSKMPTDAVITPSNKGFEVIPVTHPADYVNGEEIALKVLMNGKPVEGVSIAIKSESGIYTGNQEPIKLSTNKAGIASVTLEEAGRYSAMFNYEAASQDPEADKEVNSVFYSFEVVYE</sequence>
<dbReference type="Proteomes" id="UP000679722">
    <property type="component" value="Unassembled WGS sequence"/>
</dbReference>
<accession>A0ABS5HDN9</accession>
<keyword evidence="3" id="KW-1185">Reference proteome</keyword>
<dbReference type="RefSeq" id="WP_211537214.1">
    <property type="nucleotide sequence ID" value="NZ_JAGSSV010000019.1"/>
</dbReference>
<comment type="caution">
    <text evidence="2">The sequence shown here is derived from an EMBL/GenBank/DDBJ whole genome shotgun (WGS) entry which is preliminary data.</text>
</comment>
<keyword evidence="1" id="KW-0732">Signal</keyword>
<evidence type="ECO:0000313" key="2">
    <source>
        <dbReference type="EMBL" id="MBR7889767.1"/>
    </source>
</evidence>
<dbReference type="InterPro" id="IPR019613">
    <property type="entry name" value="DUF4198"/>
</dbReference>
<organism evidence="2 3">
    <name type="scientific">Marinomonas vulgaris</name>
    <dbReference type="NCBI Taxonomy" id="2823372"/>
    <lineage>
        <taxon>Bacteria</taxon>
        <taxon>Pseudomonadati</taxon>
        <taxon>Pseudomonadota</taxon>
        <taxon>Gammaproteobacteria</taxon>
        <taxon>Oceanospirillales</taxon>
        <taxon>Oceanospirillaceae</taxon>
        <taxon>Marinomonas</taxon>
    </lineage>
</organism>
<dbReference type="Pfam" id="PF10670">
    <property type="entry name" value="DUF4198"/>
    <property type="match status" value="1"/>
</dbReference>
<feature type="chain" id="PRO_5045245990" evidence="1">
    <location>
        <begin position="20"/>
        <end position="269"/>
    </location>
</feature>
<reference evidence="2 3" key="1">
    <citation type="submission" date="2021-04" db="EMBL/GenBank/DDBJ databases">
        <authorList>
            <person name="Sun C."/>
        </authorList>
    </citation>
    <scope>NUCLEOTIDE SEQUENCE [LARGE SCALE GENOMIC DNA]</scope>
    <source>
        <strain evidence="2 3">A79</strain>
    </source>
</reference>
<dbReference type="EMBL" id="JAGSSV010000019">
    <property type="protein sequence ID" value="MBR7889767.1"/>
    <property type="molecule type" value="Genomic_DNA"/>
</dbReference>
<evidence type="ECO:0000313" key="3">
    <source>
        <dbReference type="Proteomes" id="UP000679722"/>
    </source>
</evidence>
<protein>
    <submittedName>
        <fullName evidence="2">DUF4198 domain-containing protein</fullName>
    </submittedName>
</protein>
<name>A0ABS5HDN9_9GAMM</name>
<evidence type="ECO:0000256" key="1">
    <source>
        <dbReference type="SAM" id="SignalP"/>
    </source>
</evidence>
<proteinExistence type="predicted"/>
<gene>
    <name evidence="2" type="ORF">J9B83_12565</name>
</gene>
<reference evidence="3" key="2">
    <citation type="submission" date="2023-07" db="EMBL/GenBank/DDBJ databases">
        <title>Marinomonas vulgaris A79, complete genome.</title>
        <authorList>
            <person name="Ying J.-J."/>
        </authorList>
    </citation>
    <scope>NUCLEOTIDE SEQUENCE [LARGE SCALE GENOMIC DNA]</scope>
    <source>
        <strain evidence="3">A79</strain>
    </source>
</reference>